<comment type="function">
    <text evidence="10">Catalyzes the decarboxylation of four acetate groups of uroporphyrinogen-III to yield coproporphyrinogen-III.</text>
</comment>
<feature type="binding site" evidence="10">
    <location>
        <position position="207"/>
    </location>
    <ligand>
        <name>substrate</name>
    </ligand>
</feature>
<protein>
    <recommendedName>
        <fullName evidence="5 10">Uroporphyrinogen decarboxylase</fullName>
        <shortName evidence="10">UPD</shortName>
        <shortName evidence="10">URO-D</shortName>
        <ecNumber evidence="5 10">4.1.1.37</ecNumber>
    </recommendedName>
</protein>
<comment type="caution">
    <text evidence="15">The sequence shown here is derived from an EMBL/GenBank/DDBJ whole genome shotgun (WGS) entry which is preliminary data.</text>
</comment>
<gene>
    <name evidence="10 15" type="primary">hemE</name>
    <name evidence="15" type="ORF">DB43_DO00040</name>
</gene>
<dbReference type="EMBL" id="JSAM01000009">
    <property type="protein sequence ID" value="KIA78711.1"/>
    <property type="molecule type" value="Genomic_DNA"/>
</dbReference>
<evidence type="ECO:0000259" key="13">
    <source>
        <dbReference type="PROSITE" id="PS00906"/>
    </source>
</evidence>
<dbReference type="CDD" id="cd00717">
    <property type="entry name" value="URO-D"/>
    <property type="match status" value="1"/>
</dbReference>
<dbReference type="PROSITE" id="PS00907">
    <property type="entry name" value="UROD_2"/>
    <property type="match status" value="1"/>
</dbReference>
<evidence type="ECO:0000256" key="7">
    <source>
        <dbReference type="ARBA" id="ARBA00022793"/>
    </source>
</evidence>
<reference evidence="15 16" key="1">
    <citation type="journal article" date="2014" name="Mol. Biol. Evol.">
        <title>Massive expansion of Ubiquitination-related gene families within the Chlamydiae.</title>
        <authorList>
            <person name="Domman D."/>
            <person name="Collingro A."/>
            <person name="Lagkouvardos I."/>
            <person name="Gehre L."/>
            <person name="Weinmaier T."/>
            <person name="Rattei T."/>
            <person name="Subtil A."/>
            <person name="Horn M."/>
        </authorList>
    </citation>
    <scope>NUCLEOTIDE SEQUENCE [LARGE SCALE GENOMIC DNA]</scope>
    <source>
        <strain evidence="15 16">OEW1</strain>
    </source>
</reference>
<comment type="subunit">
    <text evidence="4 10">Homodimer.</text>
</comment>
<dbReference type="GO" id="GO:0005829">
    <property type="term" value="C:cytosol"/>
    <property type="evidence" value="ECO:0007669"/>
    <property type="project" value="UniProtKB-SubCell"/>
</dbReference>
<evidence type="ECO:0000256" key="3">
    <source>
        <dbReference type="ARBA" id="ARBA00009935"/>
    </source>
</evidence>
<dbReference type="Pfam" id="PF01208">
    <property type="entry name" value="URO-D"/>
    <property type="match status" value="1"/>
</dbReference>
<dbReference type="UniPathway" id="UPA00251">
    <property type="reaction ID" value="UER00321"/>
</dbReference>
<feature type="domain" description="Uroporphyrinogen decarboxylase (URO-D)" evidence="14">
    <location>
        <begin position="140"/>
        <end position="156"/>
    </location>
</feature>
<comment type="pathway">
    <text evidence="2 10 11">Porphyrin-containing compound metabolism; protoporphyrin-IX biosynthesis; coproporphyrinogen-III from 5-aminolevulinate: step 4/4.</text>
</comment>
<evidence type="ECO:0000313" key="16">
    <source>
        <dbReference type="Proteomes" id="UP000031307"/>
    </source>
</evidence>
<organism evidence="15 16">
    <name type="scientific">Parachlamydia acanthamoebae</name>
    <dbReference type="NCBI Taxonomy" id="83552"/>
    <lineage>
        <taxon>Bacteria</taxon>
        <taxon>Pseudomonadati</taxon>
        <taxon>Chlamydiota</taxon>
        <taxon>Chlamydiia</taxon>
        <taxon>Parachlamydiales</taxon>
        <taxon>Parachlamydiaceae</taxon>
        <taxon>Parachlamydia</taxon>
    </lineage>
</organism>
<sequence>MKDSMSHSFFLDALNCKNQARPPVWLMRQAGRYMPQYRAMREKYSFLDMCHQPELATEVTLMPIQTFGMDAAILFSDILVIPEALRVGLRFEETKGPIIERPLNTLEDIQNLPNVHIPEALSYVSEAIKTMLPHLKVPLIGFCGAPFTLASYLIEGGSSKTLKKTKQWMLREPASFHQLLNRLADLTVDYLKLQIESGVKALQIFDSWAHVLGHFQFQEFSLGYLKKIVDALASTNIPIILFCRGSSVFAPSLASLRPAAISLDWNSDLKAVRQMLPSKIALQGNLDPDILYAPNPTIRQHVSQMLKDMHQDPGYIFNLGHGIHPDTPMEAVHTLVDCVQNDR</sequence>
<evidence type="ECO:0000256" key="1">
    <source>
        <dbReference type="ARBA" id="ARBA00004514"/>
    </source>
</evidence>
<dbReference type="PATRIC" id="fig|83552.4.peg.60"/>
<dbReference type="Proteomes" id="UP000031307">
    <property type="component" value="Unassembled WGS sequence"/>
</dbReference>
<evidence type="ECO:0000256" key="10">
    <source>
        <dbReference type="HAMAP-Rule" id="MF_00218"/>
    </source>
</evidence>
<dbReference type="NCBIfam" id="TIGR01464">
    <property type="entry name" value="hemE"/>
    <property type="match status" value="1"/>
</dbReference>
<keyword evidence="6 10" id="KW-0963">Cytoplasm</keyword>
<dbReference type="InterPro" id="IPR006361">
    <property type="entry name" value="Uroporphyrinogen_deCO2ase_HemE"/>
</dbReference>
<evidence type="ECO:0000256" key="9">
    <source>
        <dbReference type="ARBA" id="ARBA00023244"/>
    </source>
</evidence>
<comment type="catalytic activity">
    <reaction evidence="10 11">
        <text>uroporphyrinogen III + 4 H(+) = coproporphyrinogen III + 4 CO2</text>
        <dbReference type="Rhea" id="RHEA:19865"/>
        <dbReference type="ChEBI" id="CHEBI:15378"/>
        <dbReference type="ChEBI" id="CHEBI:16526"/>
        <dbReference type="ChEBI" id="CHEBI:57308"/>
        <dbReference type="ChEBI" id="CHEBI:57309"/>
        <dbReference type="EC" id="4.1.1.37"/>
    </reaction>
</comment>
<feature type="binding site" evidence="10">
    <location>
        <position position="321"/>
    </location>
    <ligand>
        <name>substrate</name>
    </ligand>
</feature>
<dbReference type="GO" id="GO:0004853">
    <property type="term" value="F:uroporphyrinogen decarboxylase activity"/>
    <property type="evidence" value="ECO:0007669"/>
    <property type="project" value="UniProtKB-UniRule"/>
</dbReference>
<name>A0A0C1C5N5_9BACT</name>
<evidence type="ECO:0000259" key="14">
    <source>
        <dbReference type="PROSITE" id="PS00907"/>
    </source>
</evidence>
<keyword evidence="8 10" id="KW-0456">Lyase</keyword>
<evidence type="ECO:0000256" key="5">
    <source>
        <dbReference type="ARBA" id="ARBA00012288"/>
    </source>
</evidence>
<dbReference type="EC" id="4.1.1.37" evidence="5 10"/>
<comment type="subcellular location">
    <subcellularLocation>
        <location evidence="1">Cytoplasm</location>
        <location evidence="1">Cytosol</location>
    </subcellularLocation>
</comment>
<comment type="similarity">
    <text evidence="3 10 12">Belongs to the uroporphyrinogen decarboxylase family.</text>
</comment>
<comment type="caution">
    <text evidence="10">Lacks conserved residue(s) required for the propagation of feature annotation.</text>
</comment>
<feature type="site" description="Transition state stabilizer" evidence="10">
    <location>
        <position position="77"/>
    </location>
</feature>
<feature type="binding site" evidence="10">
    <location>
        <position position="152"/>
    </location>
    <ligand>
        <name>substrate</name>
    </ligand>
</feature>
<dbReference type="Gene3D" id="3.20.20.210">
    <property type="match status" value="1"/>
</dbReference>
<dbReference type="HAMAP" id="MF_00218">
    <property type="entry name" value="URO_D"/>
    <property type="match status" value="1"/>
</dbReference>
<keyword evidence="9 10" id="KW-0627">Porphyrin biosynthesis</keyword>
<feature type="domain" description="Uroporphyrinogen decarboxylase (URO-D)" evidence="13">
    <location>
        <begin position="23"/>
        <end position="32"/>
    </location>
</feature>
<feature type="binding site" evidence="10">
    <location>
        <begin position="28"/>
        <end position="32"/>
    </location>
    <ligand>
        <name>substrate</name>
    </ligand>
</feature>
<dbReference type="PANTHER" id="PTHR21091:SF169">
    <property type="entry name" value="UROPORPHYRINOGEN DECARBOXYLASE"/>
    <property type="match status" value="1"/>
</dbReference>
<evidence type="ECO:0000256" key="2">
    <source>
        <dbReference type="ARBA" id="ARBA00004804"/>
    </source>
</evidence>
<feature type="binding site" evidence="10">
    <location>
        <position position="77"/>
    </location>
    <ligand>
        <name>substrate</name>
    </ligand>
</feature>
<proteinExistence type="inferred from homology"/>
<evidence type="ECO:0000313" key="15">
    <source>
        <dbReference type="EMBL" id="KIA78711.1"/>
    </source>
</evidence>
<evidence type="ECO:0000256" key="6">
    <source>
        <dbReference type="ARBA" id="ARBA00022490"/>
    </source>
</evidence>
<dbReference type="GO" id="GO:0006782">
    <property type="term" value="P:protoporphyrinogen IX biosynthetic process"/>
    <property type="evidence" value="ECO:0007669"/>
    <property type="project" value="UniProtKB-UniRule"/>
</dbReference>
<dbReference type="InterPro" id="IPR000257">
    <property type="entry name" value="Uroporphyrinogen_deCOase"/>
</dbReference>
<dbReference type="PANTHER" id="PTHR21091">
    <property type="entry name" value="METHYLTETRAHYDROFOLATE:HOMOCYSTEINE METHYLTRANSFERASE RELATED"/>
    <property type="match status" value="1"/>
</dbReference>
<dbReference type="SUPFAM" id="SSF51726">
    <property type="entry name" value="UROD/MetE-like"/>
    <property type="match status" value="1"/>
</dbReference>
<evidence type="ECO:0000256" key="11">
    <source>
        <dbReference type="RuleBase" id="RU000554"/>
    </source>
</evidence>
<keyword evidence="7 10" id="KW-0210">Decarboxylase</keyword>
<evidence type="ECO:0000256" key="8">
    <source>
        <dbReference type="ARBA" id="ARBA00023239"/>
    </source>
</evidence>
<dbReference type="InterPro" id="IPR038071">
    <property type="entry name" value="UROD/MetE-like_sf"/>
</dbReference>
<evidence type="ECO:0000256" key="4">
    <source>
        <dbReference type="ARBA" id="ARBA00011738"/>
    </source>
</evidence>
<dbReference type="PROSITE" id="PS00906">
    <property type="entry name" value="UROD_1"/>
    <property type="match status" value="1"/>
</dbReference>
<accession>A0A0C1C5N5</accession>
<dbReference type="AlphaFoldDB" id="A0A0C1C5N5"/>
<evidence type="ECO:0000256" key="12">
    <source>
        <dbReference type="RuleBase" id="RU004169"/>
    </source>
</evidence>
<dbReference type="FunFam" id="3.20.20.210:FF:000008">
    <property type="entry name" value="Uroporphyrinogen decarboxylase"/>
    <property type="match status" value="1"/>
</dbReference>